<gene>
    <name evidence="7" type="ORF">E5676_scaffold202G001220</name>
    <name evidence="6" type="ORF">E6C27_scaffold541G001220</name>
</gene>
<dbReference type="AlphaFoldDB" id="A0A5A7SGK1"/>
<dbReference type="Pfam" id="PF00657">
    <property type="entry name" value="Lipase_GDSL"/>
    <property type="match status" value="2"/>
</dbReference>
<comment type="caution">
    <text evidence="6">The sequence shown here is derived from an EMBL/GenBank/DDBJ whole genome shotgun (WGS) entry which is preliminary data.</text>
</comment>
<evidence type="ECO:0000256" key="2">
    <source>
        <dbReference type="ARBA" id="ARBA00022801"/>
    </source>
</evidence>
<proteinExistence type="inferred from homology"/>
<dbReference type="PANTHER" id="PTHR46020">
    <property type="entry name" value="OSJNBB0059K02.9 PROTEIN"/>
    <property type="match status" value="1"/>
</dbReference>
<dbReference type="PANTHER" id="PTHR46020:SF32">
    <property type="entry name" value="GDSL ESTERASE_LIPASE"/>
    <property type="match status" value="1"/>
</dbReference>
<evidence type="ECO:0000256" key="5">
    <source>
        <dbReference type="SAM" id="SignalP"/>
    </source>
</evidence>
<evidence type="ECO:0000313" key="7">
    <source>
        <dbReference type="EMBL" id="TYK07398.1"/>
    </source>
</evidence>
<name>A0A5A7SGK1_CUCMM</name>
<dbReference type="EMBL" id="SSTE01023315">
    <property type="protein sequence ID" value="KAA0025270.1"/>
    <property type="molecule type" value="Genomic_DNA"/>
</dbReference>
<evidence type="ECO:0000313" key="6">
    <source>
        <dbReference type="EMBL" id="KAA0025270.1"/>
    </source>
</evidence>
<evidence type="ECO:0000256" key="3">
    <source>
        <dbReference type="ARBA" id="ARBA00022963"/>
    </source>
</evidence>
<comment type="similarity">
    <text evidence="1">Belongs to the 'GDSL' lipolytic enzyme family.</text>
</comment>
<protein>
    <submittedName>
        <fullName evidence="6">GDSL esterase/lipase</fullName>
    </submittedName>
</protein>
<evidence type="ECO:0000256" key="4">
    <source>
        <dbReference type="ARBA" id="ARBA00023098"/>
    </source>
</evidence>
<dbReference type="InterPro" id="IPR036514">
    <property type="entry name" value="SGNH_hydro_sf"/>
</dbReference>
<organism evidence="6 8">
    <name type="scientific">Cucumis melo var. makuwa</name>
    <name type="common">Oriental melon</name>
    <dbReference type="NCBI Taxonomy" id="1194695"/>
    <lineage>
        <taxon>Eukaryota</taxon>
        <taxon>Viridiplantae</taxon>
        <taxon>Streptophyta</taxon>
        <taxon>Embryophyta</taxon>
        <taxon>Tracheophyta</taxon>
        <taxon>Spermatophyta</taxon>
        <taxon>Magnoliopsida</taxon>
        <taxon>eudicotyledons</taxon>
        <taxon>Gunneridae</taxon>
        <taxon>Pentapetalae</taxon>
        <taxon>rosids</taxon>
        <taxon>fabids</taxon>
        <taxon>Cucurbitales</taxon>
        <taxon>Cucurbitaceae</taxon>
        <taxon>Benincaseae</taxon>
        <taxon>Cucumis</taxon>
    </lineage>
</organism>
<keyword evidence="3" id="KW-0442">Lipid degradation</keyword>
<evidence type="ECO:0000256" key="1">
    <source>
        <dbReference type="ARBA" id="ARBA00008668"/>
    </source>
</evidence>
<dbReference type="InterPro" id="IPR001087">
    <property type="entry name" value="GDSL"/>
</dbReference>
<dbReference type="Proteomes" id="UP000321947">
    <property type="component" value="Unassembled WGS sequence"/>
</dbReference>
<dbReference type="GO" id="GO:0016042">
    <property type="term" value="P:lipid catabolic process"/>
    <property type="evidence" value="ECO:0007669"/>
    <property type="project" value="UniProtKB-KW"/>
</dbReference>
<keyword evidence="4" id="KW-0443">Lipid metabolism</keyword>
<dbReference type="Proteomes" id="UP000321393">
    <property type="component" value="Unassembled WGS sequence"/>
</dbReference>
<dbReference type="OrthoDB" id="1600564at2759"/>
<dbReference type="GO" id="GO:0016788">
    <property type="term" value="F:hydrolase activity, acting on ester bonds"/>
    <property type="evidence" value="ECO:0007669"/>
    <property type="project" value="InterPro"/>
</dbReference>
<dbReference type="STRING" id="1194695.A0A5A7SGK1"/>
<evidence type="ECO:0000313" key="8">
    <source>
        <dbReference type="Proteomes" id="UP000321393"/>
    </source>
</evidence>
<keyword evidence="2" id="KW-0378">Hydrolase</keyword>
<accession>A0A5A7SGK1</accession>
<sequence length="272" mass="30253">MASNKLLFSFLPFLVFFLHFGQGSSAVHFHPLKLFVFGDSYVDTGNIHVNASSARNFPYGITFPGVPSGRFSDGRVLTDFLAKYVGLKKSPIPFTVWQRFGRKGAKYGMNFGFGGTGRIYKLGVKKVVVLGLGPVGCYPKPTAPSFKKCNKTMDSIAVFHNTLLKQAVEKLNYETKEGSPNFFILNMYDTVLSIIKNKENRKGGATFKTPLKPCCFGVNSNFSCGSVDERGNKMYTLCKRPDLALFWDAVHPTQNGWFATFSSFKSTLKHII</sequence>
<dbReference type="EMBL" id="SSTD01013307">
    <property type="protein sequence ID" value="TYK07398.1"/>
    <property type="molecule type" value="Genomic_DNA"/>
</dbReference>
<feature type="chain" id="PRO_5042721858" evidence="5">
    <location>
        <begin position="27"/>
        <end position="272"/>
    </location>
</feature>
<dbReference type="Gene3D" id="3.40.50.1110">
    <property type="entry name" value="SGNH hydrolase"/>
    <property type="match status" value="2"/>
</dbReference>
<evidence type="ECO:0000313" key="9">
    <source>
        <dbReference type="Proteomes" id="UP000321947"/>
    </source>
</evidence>
<feature type="signal peptide" evidence="5">
    <location>
        <begin position="1"/>
        <end position="26"/>
    </location>
</feature>
<reference evidence="8 9" key="1">
    <citation type="submission" date="2019-08" db="EMBL/GenBank/DDBJ databases">
        <title>Draft genome sequences of two oriental melons (Cucumis melo L. var makuwa).</title>
        <authorList>
            <person name="Kwon S.-Y."/>
        </authorList>
    </citation>
    <scope>NUCLEOTIDE SEQUENCE [LARGE SCALE GENOMIC DNA]</scope>
    <source>
        <strain evidence="9">cv. Chang Bougi</strain>
        <strain evidence="8">cv. SW 3</strain>
        <tissue evidence="6">Leaf</tissue>
    </source>
</reference>
<keyword evidence="5" id="KW-0732">Signal</keyword>